<evidence type="ECO:0000313" key="4">
    <source>
        <dbReference type="Proteomes" id="UP000886723"/>
    </source>
</evidence>
<dbReference type="Gene3D" id="3.60.15.10">
    <property type="entry name" value="Ribonuclease Z/Hydroxyacylglutathione hydrolase-like"/>
    <property type="match status" value="1"/>
</dbReference>
<dbReference type="GO" id="GO:0010181">
    <property type="term" value="F:FMN binding"/>
    <property type="evidence" value="ECO:0007669"/>
    <property type="project" value="InterPro"/>
</dbReference>
<dbReference type="CDD" id="cd07709">
    <property type="entry name" value="flavodiiron_proteins_MBL-fold"/>
    <property type="match status" value="1"/>
</dbReference>
<dbReference type="SUPFAM" id="SSF56281">
    <property type="entry name" value="Metallo-hydrolase/oxidoreductase"/>
    <property type="match status" value="1"/>
</dbReference>
<dbReference type="Pfam" id="PF19583">
    <property type="entry name" value="ODP"/>
    <property type="match status" value="1"/>
</dbReference>
<dbReference type="PROSITE" id="PS50902">
    <property type="entry name" value="FLAVODOXIN_LIKE"/>
    <property type="match status" value="1"/>
</dbReference>
<comment type="similarity">
    <text evidence="1">In the N-terminal section; belongs to the zinc metallo-hydrolase group 3 family.</text>
</comment>
<proteinExistence type="inferred from homology"/>
<reference evidence="3" key="2">
    <citation type="journal article" date="2021" name="PeerJ">
        <title>Extensive microbial diversity within the chicken gut microbiome revealed by metagenomics and culture.</title>
        <authorList>
            <person name="Gilroy R."/>
            <person name="Ravi A."/>
            <person name="Getino M."/>
            <person name="Pursley I."/>
            <person name="Horton D.L."/>
            <person name="Alikhan N.F."/>
            <person name="Baker D."/>
            <person name="Gharbi K."/>
            <person name="Hall N."/>
            <person name="Watson M."/>
            <person name="Adriaenssens E.M."/>
            <person name="Foster-Nyarko E."/>
            <person name="Jarju S."/>
            <person name="Secka A."/>
            <person name="Antonio M."/>
            <person name="Oren A."/>
            <person name="Chaudhuri R.R."/>
            <person name="La Ragione R."/>
            <person name="Hildebrand F."/>
            <person name="Pallen M.J."/>
        </authorList>
    </citation>
    <scope>NUCLEOTIDE SEQUENCE</scope>
    <source>
        <strain evidence="3">ChiBcec2-4451</strain>
    </source>
</reference>
<evidence type="ECO:0000313" key="3">
    <source>
        <dbReference type="EMBL" id="HIV12764.1"/>
    </source>
</evidence>
<dbReference type="SMART" id="SM00849">
    <property type="entry name" value="Lactamase_B"/>
    <property type="match status" value="1"/>
</dbReference>
<evidence type="ECO:0000259" key="2">
    <source>
        <dbReference type="PROSITE" id="PS50902"/>
    </source>
</evidence>
<accession>A0A9D1T6E5</accession>
<reference evidence="3" key="1">
    <citation type="submission" date="2020-10" db="EMBL/GenBank/DDBJ databases">
        <authorList>
            <person name="Gilroy R."/>
        </authorList>
    </citation>
    <scope>NUCLEOTIDE SEQUENCE</scope>
    <source>
        <strain evidence="3">ChiBcec2-4451</strain>
    </source>
</reference>
<dbReference type="InterPro" id="IPR045761">
    <property type="entry name" value="ODP_dom"/>
</dbReference>
<dbReference type="PIRSF" id="PIRSF005243">
    <property type="entry name" value="ROO"/>
    <property type="match status" value="1"/>
</dbReference>
<feature type="domain" description="Flavodoxin-like" evidence="2">
    <location>
        <begin position="256"/>
        <end position="396"/>
    </location>
</feature>
<dbReference type="PANTHER" id="PTHR43717">
    <property type="entry name" value="ANAEROBIC NITRIC OXIDE REDUCTASE FLAVORUBREDOXIN"/>
    <property type="match status" value="1"/>
</dbReference>
<dbReference type="Proteomes" id="UP000886723">
    <property type="component" value="Unassembled WGS sequence"/>
</dbReference>
<gene>
    <name evidence="3" type="ORF">IAA63_06445</name>
</gene>
<dbReference type="PANTHER" id="PTHR43717:SF1">
    <property type="entry name" value="ANAEROBIC NITRIC OXIDE REDUCTASE FLAVORUBREDOXIN"/>
    <property type="match status" value="1"/>
</dbReference>
<dbReference type="InterPro" id="IPR008254">
    <property type="entry name" value="Flavodoxin/NO_synth"/>
</dbReference>
<evidence type="ECO:0000256" key="1">
    <source>
        <dbReference type="ARBA" id="ARBA00007121"/>
    </source>
</evidence>
<comment type="caution">
    <text evidence="3">The sequence shown here is derived from an EMBL/GenBank/DDBJ whole genome shotgun (WGS) entry which is preliminary data.</text>
</comment>
<sequence length="400" mass="45080">MYCVKKVTDDLFWVGSSDRRLALFENVYPIPRGVSYNSYVLMDEKTVLLDTVDHSVSDRFFENLTHVLGGRTLDYMVVNHMEPDHCATVGEVVRRYPDVKVVCNAKTVPMLKQFFDFDIDSRAVIVKEMDTLCTGKHTLAFVMAPMVHWPEAMVAYDTTDKILFSADGFGTFGAINGNLFADEVNFERDWLDDARRYFVNIVGKYGVQVQNLLKKAATLEIKMICPLHGPIWRENLGWFIDKYDKWSSYTPEDEAVMIAYGSIYGNTENAADILASKLADLGVKNIAVYDVSVTDPSVILSEAFRCSHLVFACPTYNNGLFTKMETVMSEIKAHNLQNRTVALMENGTWAPQAGKLMREVFASLKNMNVLEPSVTIRSSLKESQSEQLDALAKAIVNSMK</sequence>
<dbReference type="AlphaFoldDB" id="A0A9D1T6E5"/>
<dbReference type="Pfam" id="PF00258">
    <property type="entry name" value="Flavodoxin_1"/>
    <property type="match status" value="1"/>
</dbReference>
<dbReference type="GO" id="GO:0009055">
    <property type="term" value="F:electron transfer activity"/>
    <property type="evidence" value="ECO:0007669"/>
    <property type="project" value="InterPro"/>
</dbReference>
<dbReference type="EMBL" id="DVON01000143">
    <property type="protein sequence ID" value="HIV12764.1"/>
    <property type="molecule type" value="Genomic_DNA"/>
</dbReference>
<dbReference type="SUPFAM" id="SSF52218">
    <property type="entry name" value="Flavoproteins"/>
    <property type="match status" value="1"/>
</dbReference>
<organism evidence="3 4">
    <name type="scientific">Candidatus Pullilachnospira stercoravium</name>
    <dbReference type="NCBI Taxonomy" id="2840913"/>
    <lineage>
        <taxon>Bacteria</taxon>
        <taxon>Bacillati</taxon>
        <taxon>Bacillota</taxon>
        <taxon>Clostridia</taxon>
        <taxon>Lachnospirales</taxon>
        <taxon>Lachnospiraceae</taxon>
        <taxon>Lachnospiraceae incertae sedis</taxon>
        <taxon>Candidatus Pullilachnospira</taxon>
    </lineage>
</organism>
<dbReference type="GO" id="GO:0046872">
    <property type="term" value="F:metal ion binding"/>
    <property type="evidence" value="ECO:0007669"/>
    <property type="project" value="InterPro"/>
</dbReference>
<dbReference type="InterPro" id="IPR016440">
    <property type="entry name" value="Rubredoxin-O_OxRdtase"/>
</dbReference>
<name>A0A9D1T6E5_9FIRM</name>
<dbReference type="InterPro" id="IPR036866">
    <property type="entry name" value="RibonucZ/Hydroxyglut_hydro"/>
</dbReference>
<dbReference type="GO" id="GO:0016651">
    <property type="term" value="F:oxidoreductase activity, acting on NAD(P)H"/>
    <property type="evidence" value="ECO:0007669"/>
    <property type="project" value="UniProtKB-ARBA"/>
</dbReference>
<protein>
    <submittedName>
        <fullName evidence="3">FprA family A-type flavoprotein</fullName>
    </submittedName>
</protein>
<dbReference type="InterPro" id="IPR029039">
    <property type="entry name" value="Flavoprotein-like_sf"/>
</dbReference>
<dbReference type="InterPro" id="IPR001279">
    <property type="entry name" value="Metallo-B-lactamas"/>
</dbReference>
<dbReference type="Gene3D" id="3.40.50.360">
    <property type="match status" value="1"/>
</dbReference>